<dbReference type="GO" id="GO:0004181">
    <property type="term" value="F:metallocarboxypeptidase activity"/>
    <property type="evidence" value="ECO:0007669"/>
    <property type="project" value="InterPro"/>
</dbReference>
<dbReference type="FunFam" id="3.30.70.340:FF:000002">
    <property type="entry name" value="Carboxypeptidase A"/>
    <property type="match status" value="1"/>
</dbReference>
<dbReference type="InterPro" id="IPR000834">
    <property type="entry name" value="Peptidase_M14"/>
</dbReference>
<keyword evidence="9" id="KW-0378">Hydrolase</keyword>
<sequence length="452" mass="51477">MKKHYFITVSVASCTSIKVDIIMKLTLLSIFLVFLSILGVFSENARFDNYRVYSIEVQSNIQLKILNELSETSDSYNFWEVPTKVGVNADLVVPPHQFAHFGEIVDKYNLTTNLIISNLQEFIENESPKRQRKEEGDMNWDDYQSLETIYEWLGFLQRDFPQFISVEDIGLSYEGRPIKVVKLSKKQNARAIFIEAQIHAREWIAGATVTYILNQLLYSTNPDVQEMALNIDWYVVPNSNPDGYEYTRTSNRNWRKTRSPVSLICYGVDPNRNFAYNWLTPDEDGNLGASKAPCSDTYAGPHPFSEKETLAIENYIAEIKDRLDVFLSFHSYAHQILYAWGHTKANVSNYEQLQAIGEAAASRLMETDGIVYDVGTTRNILYAASGISIDHAYGHHGIPITYTYEMRGSGTYGNYGFFLPPQFIIPNGVEVLQSLIGLVSKAREFGYLVNNL</sequence>
<evidence type="ECO:0000256" key="8">
    <source>
        <dbReference type="ARBA" id="ARBA00022729"/>
    </source>
</evidence>
<name>A0A1J1I0U8_9DIPT</name>
<evidence type="ECO:0000256" key="12">
    <source>
        <dbReference type="ARBA" id="ARBA00023157"/>
    </source>
</evidence>
<evidence type="ECO:0000256" key="9">
    <source>
        <dbReference type="ARBA" id="ARBA00022801"/>
    </source>
</evidence>
<dbReference type="Pfam" id="PF02244">
    <property type="entry name" value="Propep_M14"/>
    <property type="match status" value="1"/>
</dbReference>
<keyword evidence="10" id="KW-0862">Zinc</keyword>
<dbReference type="SUPFAM" id="SSF53187">
    <property type="entry name" value="Zn-dependent exopeptidases"/>
    <property type="match status" value="1"/>
</dbReference>
<evidence type="ECO:0000256" key="2">
    <source>
        <dbReference type="ARBA" id="ARBA00004613"/>
    </source>
</evidence>
<feature type="transmembrane region" description="Helical" evidence="16">
    <location>
        <begin position="21"/>
        <end position="41"/>
    </location>
</feature>
<dbReference type="Proteomes" id="UP000183832">
    <property type="component" value="Unassembled WGS sequence"/>
</dbReference>
<feature type="domain" description="Peptidase M14" evidence="17">
    <location>
        <begin position="142"/>
        <end position="442"/>
    </location>
</feature>
<reference evidence="18 19" key="1">
    <citation type="submission" date="2015-04" db="EMBL/GenBank/DDBJ databases">
        <authorList>
            <person name="Syromyatnikov M.Y."/>
            <person name="Popov V.N."/>
        </authorList>
    </citation>
    <scope>NUCLEOTIDE SEQUENCE [LARGE SCALE GENOMIC DNA]</scope>
</reference>
<keyword evidence="4" id="KW-0964">Secreted</keyword>
<comment type="subcellular location">
    <subcellularLocation>
        <location evidence="2">Secreted</location>
    </subcellularLocation>
</comment>
<evidence type="ECO:0000256" key="11">
    <source>
        <dbReference type="ARBA" id="ARBA00023049"/>
    </source>
</evidence>
<comment type="similarity">
    <text evidence="3 15">Belongs to the peptidase M14 family.</text>
</comment>
<comment type="cofactor">
    <cofactor evidence="1">
        <name>Zn(2+)</name>
        <dbReference type="ChEBI" id="CHEBI:29105"/>
    </cofactor>
</comment>
<evidence type="ECO:0000256" key="16">
    <source>
        <dbReference type="SAM" id="Phobius"/>
    </source>
</evidence>
<dbReference type="PROSITE" id="PS52035">
    <property type="entry name" value="PEPTIDASE_M14"/>
    <property type="match status" value="1"/>
</dbReference>
<accession>A0A1J1I0U8</accession>
<dbReference type="Pfam" id="PF00246">
    <property type="entry name" value="Peptidase_M14"/>
    <property type="match status" value="1"/>
</dbReference>
<keyword evidence="16" id="KW-0472">Membrane</keyword>
<dbReference type="CDD" id="cd03860">
    <property type="entry name" value="M14_CP_A-B_like"/>
    <property type="match status" value="1"/>
</dbReference>
<evidence type="ECO:0000256" key="1">
    <source>
        <dbReference type="ARBA" id="ARBA00001947"/>
    </source>
</evidence>
<evidence type="ECO:0000256" key="15">
    <source>
        <dbReference type="PROSITE-ProRule" id="PRU01379"/>
    </source>
</evidence>
<comment type="function">
    <text evidence="13">Involved in the digestion of the blood meal.</text>
</comment>
<evidence type="ECO:0000256" key="4">
    <source>
        <dbReference type="ARBA" id="ARBA00022525"/>
    </source>
</evidence>
<evidence type="ECO:0000259" key="17">
    <source>
        <dbReference type="PROSITE" id="PS52035"/>
    </source>
</evidence>
<keyword evidence="11" id="KW-0482">Metalloprotease</keyword>
<keyword evidence="19" id="KW-1185">Reference proteome</keyword>
<keyword evidence="16" id="KW-1133">Transmembrane helix</keyword>
<evidence type="ECO:0000256" key="3">
    <source>
        <dbReference type="ARBA" id="ARBA00005988"/>
    </source>
</evidence>
<dbReference type="GO" id="GO:0008270">
    <property type="term" value="F:zinc ion binding"/>
    <property type="evidence" value="ECO:0007669"/>
    <property type="project" value="InterPro"/>
</dbReference>
<dbReference type="Gene3D" id="3.40.630.10">
    <property type="entry name" value="Zn peptidases"/>
    <property type="match status" value="1"/>
</dbReference>
<evidence type="ECO:0000313" key="19">
    <source>
        <dbReference type="Proteomes" id="UP000183832"/>
    </source>
</evidence>
<evidence type="ECO:0000256" key="14">
    <source>
        <dbReference type="ARBA" id="ARBA00069039"/>
    </source>
</evidence>
<dbReference type="GO" id="GO:0006508">
    <property type="term" value="P:proteolysis"/>
    <property type="evidence" value="ECO:0007669"/>
    <property type="project" value="UniProtKB-KW"/>
</dbReference>
<evidence type="ECO:0000256" key="13">
    <source>
        <dbReference type="ARBA" id="ARBA00057299"/>
    </source>
</evidence>
<organism evidence="18 19">
    <name type="scientific">Clunio marinus</name>
    <dbReference type="NCBI Taxonomy" id="568069"/>
    <lineage>
        <taxon>Eukaryota</taxon>
        <taxon>Metazoa</taxon>
        <taxon>Ecdysozoa</taxon>
        <taxon>Arthropoda</taxon>
        <taxon>Hexapoda</taxon>
        <taxon>Insecta</taxon>
        <taxon>Pterygota</taxon>
        <taxon>Neoptera</taxon>
        <taxon>Endopterygota</taxon>
        <taxon>Diptera</taxon>
        <taxon>Nematocera</taxon>
        <taxon>Chironomoidea</taxon>
        <taxon>Chironomidae</taxon>
        <taxon>Clunio</taxon>
    </lineage>
</organism>
<keyword evidence="8" id="KW-0732">Signal</keyword>
<keyword evidence="12" id="KW-1015">Disulfide bond</keyword>
<dbReference type="SMART" id="SM00631">
    <property type="entry name" value="Zn_pept"/>
    <property type="match status" value="1"/>
</dbReference>
<evidence type="ECO:0000313" key="18">
    <source>
        <dbReference type="EMBL" id="CRK92462.1"/>
    </source>
</evidence>
<dbReference type="InterPro" id="IPR003146">
    <property type="entry name" value="M14A_act_pep"/>
</dbReference>
<dbReference type="FunFam" id="3.40.630.10:FF:000040">
    <property type="entry name" value="zinc carboxypeptidase"/>
    <property type="match status" value="1"/>
</dbReference>
<dbReference type="PRINTS" id="PR00765">
    <property type="entry name" value="CRBOXYPTASEA"/>
</dbReference>
<protein>
    <recommendedName>
        <fullName evidence="14">Zinc carboxypeptidase A 1</fullName>
    </recommendedName>
</protein>
<keyword evidence="5" id="KW-0121">Carboxypeptidase</keyword>
<evidence type="ECO:0000256" key="5">
    <source>
        <dbReference type="ARBA" id="ARBA00022645"/>
    </source>
</evidence>
<dbReference type="PANTHER" id="PTHR11705:SF123">
    <property type="entry name" value="PEPTIDASE M14 CARBOXYPEPTIDASE A DOMAIN-CONTAINING PROTEIN-RELATED"/>
    <property type="match status" value="1"/>
</dbReference>
<dbReference type="SUPFAM" id="SSF54897">
    <property type="entry name" value="Protease propeptides/inhibitors"/>
    <property type="match status" value="1"/>
</dbReference>
<dbReference type="STRING" id="568069.A0A1J1I0U8"/>
<proteinExistence type="inferred from homology"/>
<gene>
    <name evidence="18" type="ORF">CLUMA_CG006024</name>
</gene>
<keyword evidence="7" id="KW-0479">Metal-binding</keyword>
<dbReference type="InterPro" id="IPR036990">
    <property type="entry name" value="M14A-like_propep"/>
</dbReference>
<dbReference type="GO" id="GO:0005615">
    <property type="term" value="C:extracellular space"/>
    <property type="evidence" value="ECO:0007669"/>
    <property type="project" value="TreeGrafter"/>
</dbReference>
<evidence type="ECO:0000256" key="7">
    <source>
        <dbReference type="ARBA" id="ARBA00022723"/>
    </source>
</evidence>
<dbReference type="AlphaFoldDB" id="A0A1J1I0U8"/>
<dbReference type="PANTHER" id="PTHR11705">
    <property type="entry name" value="PROTEASE FAMILY M14 CARBOXYPEPTIDASE A,B"/>
    <property type="match status" value="1"/>
</dbReference>
<dbReference type="EMBL" id="CVRI01000028">
    <property type="protein sequence ID" value="CRK92462.1"/>
    <property type="molecule type" value="Genomic_DNA"/>
</dbReference>
<evidence type="ECO:0000256" key="10">
    <source>
        <dbReference type="ARBA" id="ARBA00022833"/>
    </source>
</evidence>
<evidence type="ECO:0000256" key="6">
    <source>
        <dbReference type="ARBA" id="ARBA00022670"/>
    </source>
</evidence>
<dbReference type="OrthoDB" id="3626597at2759"/>
<dbReference type="Gene3D" id="3.30.70.340">
    <property type="entry name" value="Metallocarboxypeptidase-like"/>
    <property type="match status" value="1"/>
</dbReference>
<keyword evidence="6" id="KW-0645">Protease</keyword>
<feature type="active site" description="Proton donor/acceptor" evidence="15">
    <location>
        <position position="405"/>
    </location>
</feature>
<keyword evidence="16" id="KW-0812">Transmembrane</keyword>